<sequence length="234" mass="24152">MTTVSGATVLVTGGQQGLGKEIVRELLQAGAAKVYVTSRNPVDQDDARIVPVSFELADPQAAVELARVASDVSIVVNNAGIMTFGPLLDDDQDEVDRVFGIIAFGPLRVAKAFAPVLAANGGGALINIHSLTAWIAGFPGSGTYGAAKAALISFTNTLRAELSAQGTQVLGVQLGLTDTDLVRELDGPKNNPATVAADIVAALEKGDLELLADDHSRHFKGALSGPVEALDVSR</sequence>
<dbReference type="PRINTS" id="PR00081">
    <property type="entry name" value="GDHRDH"/>
</dbReference>
<comment type="similarity">
    <text evidence="1 3">Belongs to the short-chain dehydrogenases/reductases (SDR) family.</text>
</comment>
<dbReference type="GO" id="GO:0016491">
    <property type="term" value="F:oxidoreductase activity"/>
    <property type="evidence" value="ECO:0007669"/>
    <property type="project" value="UniProtKB-KW"/>
</dbReference>
<gene>
    <name evidence="5" type="ORF">E1261_14840</name>
</gene>
<dbReference type="AlphaFoldDB" id="A0A4R4Q418"/>
<dbReference type="SMART" id="SM00822">
    <property type="entry name" value="PKS_KR"/>
    <property type="match status" value="1"/>
</dbReference>
<comment type="caution">
    <text evidence="5">The sequence shown here is derived from an EMBL/GenBank/DDBJ whole genome shotgun (WGS) entry which is preliminary data.</text>
</comment>
<evidence type="ECO:0000256" key="3">
    <source>
        <dbReference type="RuleBase" id="RU000363"/>
    </source>
</evidence>
<dbReference type="PANTHER" id="PTHR43669:SF3">
    <property type="entry name" value="ALCOHOL DEHYDROGENASE, PUTATIVE (AFU_ORTHOLOGUE AFUA_3G03445)-RELATED"/>
    <property type="match status" value="1"/>
</dbReference>
<evidence type="ECO:0000256" key="2">
    <source>
        <dbReference type="ARBA" id="ARBA00023002"/>
    </source>
</evidence>
<dbReference type="PANTHER" id="PTHR43669">
    <property type="entry name" value="5-KETO-D-GLUCONATE 5-REDUCTASE"/>
    <property type="match status" value="1"/>
</dbReference>
<dbReference type="InterPro" id="IPR036291">
    <property type="entry name" value="NAD(P)-bd_dom_sf"/>
</dbReference>
<dbReference type="InterPro" id="IPR020904">
    <property type="entry name" value="Sc_DH/Rdtase_CS"/>
</dbReference>
<organism evidence="5 6">
    <name type="scientific">Kribbella albertanoniae</name>
    <dbReference type="NCBI Taxonomy" id="1266829"/>
    <lineage>
        <taxon>Bacteria</taxon>
        <taxon>Bacillati</taxon>
        <taxon>Actinomycetota</taxon>
        <taxon>Actinomycetes</taxon>
        <taxon>Propionibacteriales</taxon>
        <taxon>Kribbellaceae</taxon>
        <taxon>Kribbella</taxon>
    </lineage>
</organism>
<evidence type="ECO:0000259" key="4">
    <source>
        <dbReference type="SMART" id="SM00822"/>
    </source>
</evidence>
<keyword evidence="6" id="KW-1185">Reference proteome</keyword>
<dbReference type="NCBIfam" id="NF006119">
    <property type="entry name" value="PRK08264.1-5"/>
    <property type="match status" value="1"/>
</dbReference>
<dbReference type="Proteomes" id="UP000295075">
    <property type="component" value="Unassembled WGS sequence"/>
</dbReference>
<evidence type="ECO:0000256" key="1">
    <source>
        <dbReference type="ARBA" id="ARBA00006484"/>
    </source>
</evidence>
<dbReference type="SUPFAM" id="SSF51735">
    <property type="entry name" value="NAD(P)-binding Rossmann-fold domains"/>
    <property type="match status" value="1"/>
</dbReference>
<dbReference type="Pfam" id="PF00106">
    <property type="entry name" value="adh_short"/>
    <property type="match status" value="1"/>
</dbReference>
<name>A0A4R4Q418_9ACTN</name>
<accession>A0A4R4Q418</accession>
<dbReference type="InterPro" id="IPR057326">
    <property type="entry name" value="KR_dom"/>
</dbReference>
<evidence type="ECO:0000313" key="6">
    <source>
        <dbReference type="Proteomes" id="UP000295075"/>
    </source>
</evidence>
<dbReference type="PROSITE" id="PS00061">
    <property type="entry name" value="ADH_SHORT"/>
    <property type="match status" value="1"/>
</dbReference>
<dbReference type="InterPro" id="IPR002347">
    <property type="entry name" value="SDR_fam"/>
</dbReference>
<protein>
    <submittedName>
        <fullName evidence="5">SDR family NAD(P)-dependent oxidoreductase</fullName>
    </submittedName>
</protein>
<dbReference type="EMBL" id="SMKA01000054">
    <property type="protein sequence ID" value="TDC29807.1"/>
    <property type="molecule type" value="Genomic_DNA"/>
</dbReference>
<feature type="domain" description="Ketoreductase" evidence="4">
    <location>
        <begin position="7"/>
        <end position="173"/>
    </location>
</feature>
<reference evidence="5 6" key="1">
    <citation type="submission" date="2019-03" db="EMBL/GenBank/DDBJ databases">
        <title>Draft genome sequences of novel Actinobacteria.</title>
        <authorList>
            <person name="Sahin N."/>
            <person name="Ay H."/>
            <person name="Saygin H."/>
        </authorList>
    </citation>
    <scope>NUCLEOTIDE SEQUENCE [LARGE SCALE GENOMIC DNA]</scope>
    <source>
        <strain evidence="5 6">JCM 30547</strain>
    </source>
</reference>
<dbReference type="Gene3D" id="3.40.50.720">
    <property type="entry name" value="NAD(P)-binding Rossmann-like Domain"/>
    <property type="match status" value="1"/>
</dbReference>
<dbReference type="PRINTS" id="PR00080">
    <property type="entry name" value="SDRFAMILY"/>
</dbReference>
<dbReference type="RefSeq" id="WP_132406934.1">
    <property type="nucleotide sequence ID" value="NZ_SMKA01000054.1"/>
</dbReference>
<keyword evidence="2" id="KW-0560">Oxidoreductase</keyword>
<evidence type="ECO:0000313" key="5">
    <source>
        <dbReference type="EMBL" id="TDC29807.1"/>
    </source>
</evidence>
<dbReference type="OrthoDB" id="3212478at2"/>
<proteinExistence type="inferred from homology"/>